<keyword evidence="2" id="KW-1185">Reference proteome</keyword>
<dbReference type="EMBL" id="JWZT01004669">
    <property type="protein sequence ID" value="KII63474.1"/>
    <property type="molecule type" value="Genomic_DNA"/>
</dbReference>
<name>A0A0C2MGI9_THEKT</name>
<comment type="caution">
    <text evidence="1">The sequence shown here is derived from an EMBL/GenBank/DDBJ whole genome shotgun (WGS) entry which is preliminary data.</text>
</comment>
<dbReference type="Proteomes" id="UP000031668">
    <property type="component" value="Unassembled WGS sequence"/>
</dbReference>
<dbReference type="AlphaFoldDB" id="A0A0C2MGI9"/>
<evidence type="ECO:0000313" key="2">
    <source>
        <dbReference type="Proteomes" id="UP000031668"/>
    </source>
</evidence>
<sequence length="142" mass="16699">MSQMPCAILRLRQGEFSEIFQNITLSGCYYHRPIISRSIQRLGLVSPYSTIANLRNNLRMLSTLTFCPVNRVVEISEVLENEVIRNFRDIGGIRELKDYCKDHYIGRVMRNGRDEPRFSKDIWNHMRRVLQGLPRMNNSHES</sequence>
<evidence type="ECO:0000313" key="1">
    <source>
        <dbReference type="EMBL" id="KII63474.1"/>
    </source>
</evidence>
<protein>
    <submittedName>
        <fullName evidence="1">Uncharacterized protein</fullName>
    </submittedName>
</protein>
<reference evidence="1 2" key="1">
    <citation type="journal article" date="2014" name="Genome Biol. Evol.">
        <title>The genome of the myxosporean Thelohanellus kitauei shows adaptations to nutrient acquisition within its fish host.</title>
        <authorList>
            <person name="Yang Y."/>
            <person name="Xiong J."/>
            <person name="Zhou Z."/>
            <person name="Huo F."/>
            <person name="Miao W."/>
            <person name="Ran C."/>
            <person name="Liu Y."/>
            <person name="Zhang J."/>
            <person name="Feng J."/>
            <person name="Wang M."/>
            <person name="Wang M."/>
            <person name="Wang L."/>
            <person name="Yao B."/>
        </authorList>
    </citation>
    <scope>NUCLEOTIDE SEQUENCE [LARGE SCALE GENOMIC DNA]</scope>
    <source>
        <strain evidence="1">Wuqing</strain>
    </source>
</reference>
<organism evidence="1 2">
    <name type="scientific">Thelohanellus kitauei</name>
    <name type="common">Myxosporean</name>
    <dbReference type="NCBI Taxonomy" id="669202"/>
    <lineage>
        <taxon>Eukaryota</taxon>
        <taxon>Metazoa</taxon>
        <taxon>Cnidaria</taxon>
        <taxon>Myxozoa</taxon>
        <taxon>Myxosporea</taxon>
        <taxon>Bivalvulida</taxon>
        <taxon>Platysporina</taxon>
        <taxon>Myxobolidae</taxon>
        <taxon>Thelohanellus</taxon>
    </lineage>
</organism>
<proteinExistence type="predicted"/>
<gene>
    <name evidence="1" type="ORF">RF11_02285</name>
</gene>
<accession>A0A0C2MGI9</accession>